<organism evidence="7 8">
    <name type="scientific">Hibiscus sabdariffa</name>
    <name type="common">roselle</name>
    <dbReference type="NCBI Taxonomy" id="183260"/>
    <lineage>
        <taxon>Eukaryota</taxon>
        <taxon>Viridiplantae</taxon>
        <taxon>Streptophyta</taxon>
        <taxon>Embryophyta</taxon>
        <taxon>Tracheophyta</taxon>
        <taxon>Spermatophyta</taxon>
        <taxon>Magnoliopsida</taxon>
        <taxon>eudicotyledons</taxon>
        <taxon>Gunneridae</taxon>
        <taxon>Pentapetalae</taxon>
        <taxon>rosids</taxon>
        <taxon>malvids</taxon>
        <taxon>Malvales</taxon>
        <taxon>Malvaceae</taxon>
        <taxon>Malvoideae</taxon>
        <taxon>Hibiscus</taxon>
    </lineage>
</organism>
<gene>
    <name evidence="7" type="ORF">V6N11_015594</name>
</gene>
<dbReference type="Pfam" id="PF00166">
    <property type="entry name" value="Cpn10"/>
    <property type="match status" value="1"/>
</dbReference>
<keyword evidence="8" id="KW-1185">Reference proteome</keyword>
<evidence type="ECO:0000256" key="5">
    <source>
        <dbReference type="ARBA" id="ARBA00022989"/>
    </source>
</evidence>
<accession>A0ABR2TT22</accession>
<evidence type="ECO:0000256" key="2">
    <source>
        <dbReference type="ARBA" id="ARBA00006213"/>
    </source>
</evidence>
<comment type="subcellular location">
    <subcellularLocation>
        <location evidence="1">Membrane</location>
    </subcellularLocation>
</comment>
<dbReference type="Proteomes" id="UP001396334">
    <property type="component" value="Unassembled WGS sequence"/>
</dbReference>
<evidence type="ECO:0000313" key="7">
    <source>
        <dbReference type="EMBL" id="KAK9040434.1"/>
    </source>
</evidence>
<dbReference type="EMBL" id="JBBPBN010000004">
    <property type="protein sequence ID" value="KAK9040434.1"/>
    <property type="molecule type" value="Genomic_DNA"/>
</dbReference>
<evidence type="ECO:0000256" key="1">
    <source>
        <dbReference type="ARBA" id="ARBA00004370"/>
    </source>
</evidence>
<keyword evidence="6" id="KW-0472">Membrane</keyword>
<sequence length="172" mass="19139">MGEIVSVGAEVGQVENGKKVLFSDINAYEVDLGMDTKHVFCKESDLLAEVRSLILNSVVILSLSAALIAVNEDSEVRSGVSKVEYLLGFLCNLGASAVYSHLLSLMQLSFQKMLRKETFSVVLEFRNADLYIAHGDLCFDCGYVCEWEVEGIAARNGGLRQFRMFRLWFGRP</sequence>
<protein>
    <submittedName>
        <fullName evidence="7">Uncharacterized protein</fullName>
    </submittedName>
</protein>
<dbReference type="Pfam" id="PF16913">
    <property type="entry name" value="PUNUT"/>
    <property type="match status" value="1"/>
</dbReference>
<keyword evidence="5" id="KW-1133">Transmembrane helix</keyword>
<evidence type="ECO:0000256" key="6">
    <source>
        <dbReference type="ARBA" id="ARBA00023136"/>
    </source>
</evidence>
<keyword evidence="4" id="KW-0812">Transmembrane</keyword>
<dbReference type="InterPro" id="IPR020818">
    <property type="entry name" value="Chaperonin_GroES"/>
</dbReference>
<comment type="similarity">
    <text evidence="2">Belongs to the purine permeases (TC 2.A.7.14) family.</text>
</comment>
<proteinExistence type="inferred from homology"/>
<keyword evidence="3" id="KW-0813">Transport</keyword>
<evidence type="ECO:0000256" key="4">
    <source>
        <dbReference type="ARBA" id="ARBA00022692"/>
    </source>
</evidence>
<dbReference type="PANTHER" id="PTHR31376:SF2">
    <property type="entry name" value="PURINE PERMEASE 11-RELATED"/>
    <property type="match status" value="1"/>
</dbReference>
<evidence type="ECO:0000256" key="3">
    <source>
        <dbReference type="ARBA" id="ARBA00022448"/>
    </source>
</evidence>
<dbReference type="PANTHER" id="PTHR31376">
    <property type="entry name" value="OS09G0467300 PROTEIN-RELATED"/>
    <property type="match status" value="1"/>
</dbReference>
<comment type="caution">
    <text evidence="7">The sequence shown here is derived from an EMBL/GenBank/DDBJ whole genome shotgun (WGS) entry which is preliminary data.</text>
</comment>
<name>A0ABR2TT22_9ROSI</name>
<dbReference type="InterPro" id="IPR030182">
    <property type="entry name" value="PUP_plant"/>
</dbReference>
<evidence type="ECO:0000313" key="8">
    <source>
        <dbReference type="Proteomes" id="UP001396334"/>
    </source>
</evidence>
<reference evidence="7 8" key="1">
    <citation type="journal article" date="2024" name="G3 (Bethesda)">
        <title>Genome assembly of Hibiscus sabdariffa L. provides insights into metabolisms of medicinal natural products.</title>
        <authorList>
            <person name="Kim T."/>
        </authorList>
    </citation>
    <scope>NUCLEOTIDE SEQUENCE [LARGE SCALE GENOMIC DNA]</scope>
    <source>
        <strain evidence="7">TK-2024</strain>
        <tissue evidence="7">Old leaves</tissue>
    </source>
</reference>